<protein>
    <submittedName>
        <fullName evidence="1">HD domain containing protein</fullName>
    </submittedName>
</protein>
<gene>
    <name evidence="1" type="ORF">UFOVP661_18</name>
</gene>
<accession>A0A6J5N9M6</accession>
<dbReference type="EMBL" id="LR796642">
    <property type="protein sequence ID" value="CAB4155809.1"/>
    <property type="molecule type" value="Genomic_DNA"/>
</dbReference>
<sequence length="196" mass="22638">MRMKPDKPFTSDFRDVAYVPRWAIARRIRQQYLAEHSYFTAVYADQIARLIGWEGSYEELFRYALYHDLDETITGDIPGPAKRAAWCKEKGGDAILPVMTAKFGLDVMHTRLVATDEIRAILSVADSIEEVCYLTEELLLGNVWISPVVKEAQQRLKLRWMKLPATTEDLETLWKEHANELCLRQHAPPTLLMDEL</sequence>
<dbReference type="SUPFAM" id="SSF109604">
    <property type="entry name" value="HD-domain/PDEase-like"/>
    <property type="match status" value="1"/>
</dbReference>
<dbReference type="Pfam" id="PF12917">
    <property type="entry name" value="YfbR-like"/>
    <property type="match status" value="1"/>
</dbReference>
<evidence type="ECO:0000313" key="1">
    <source>
        <dbReference type="EMBL" id="CAB4155809.1"/>
    </source>
</evidence>
<organism evidence="1">
    <name type="scientific">uncultured Caudovirales phage</name>
    <dbReference type="NCBI Taxonomy" id="2100421"/>
    <lineage>
        <taxon>Viruses</taxon>
        <taxon>Duplodnaviria</taxon>
        <taxon>Heunggongvirae</taxon>
        <taxon>Uroviricota</taxon>
        <taxon>Caudoviricetes</taxon>
        <taxon>Peduoviridae</taxon>
        <taxon>Maltschvirus</taxon>
        <taxon>Maltschvirus maltsch</taxon>
    </lineage>
</organism>
<proteinExistence type="predicted"/>
<name>A0A6J5N9M6_9CAUD</name>
<dbReference type="Gene3D" id="1.10.3210.10">
    <property type="entry name" value="Hypothetical protein af1432"/>
    <property type="match status" value="1"/>
</dbReference>
<reference evidence="1" key="1">
    <citation type="submission" date="2020-04" db="EMBL/GenBank/DDBJ databases">
        <authorList>
            <person name="Chiriac C."/>
            <person name="Salcher M."/>
            <person name="Ghai R."/>
            <person name="Kavagutti S V."/>
        </authorList>
    </citation>
    <scope>NUCLEOTIDE SEQUENCE</scope>
</reference>